<feature type="transmembrane region" description="Helical" evidence="1">
    <location>
        <begin position="7"/>
        <end position="30"/>
    </location>
</feature>
<proteinExistence type="predicted"/>
<dbReference type="Proteomes" id="UP000823485">
    <property type="component" value="Unassembled WGS sequence"/>
</dbReference>
<protein>
    <submittedName>
        <fullName evidence="2">Membrane protein YczE</fullName>
    </submittedName>
</protein>
<dbReference type="RefSeq" id="WP_077110552.1">
    <property type="nucleotide sequence ID" value="NZ_JAFBFH010000028.1"/>
</dbReference>
<feature type="transmembrane region" description="Helical" evidence="1">
    <location>
        <begin position="45"/>
        <end position="66"/>
    </location>
</feature>
<evidence type="ECO:0000313" key="3">
    <source>
        <dbReference type="Proteomes" id="UP000823485"/>
    </source>
</evidence>
<feature type="transmembrane region" description="Helical" evidence="1">
    <location>
        <begin position="78"/>
        <end position="100"/>
    </location>
</feature>
<dbReference type="PANTHER" id="PTHR40078:SF1">
    <property type="entry name" value="INTEGRAL MEMBRANE PROTEIN"/>
    <property type="match status" value="1"/>
</dbReference>
<comment type="caution">
    <text evidence="2">The sequence shown here is derived from an EMBL/GenBank/DDBJ whole genome shotgun (WGS) entry which is preliminary data.</text>
</comment>
<feature type="transmembrane region" description="Helical" evidence="1">
    <location>
        <begin position="106"/>
        <end position="128"/>
    </location>
</feature>
<evidence type="ECO:0000256" key="1">
    <source>
        <dbReference type="SAM" id="Phobius"/>
    </source>
</evidence>
<organism evidence="2 3">
    <name type="scientific">Siminovitchia thermophila</name>
    <dbReference type="NCBI Taxonomy" id="1245522"/>
    <lineage>
        <taxon>Bacteria</taxon>
        <taxon>Bacillati</taxon>
        <taxon>Bacillota</taxon>
        <taxon>Bacilli</taxon>
        <taxon>Bacillales</taxon>
        <taxon>Bacillaceae</taxon>
        <taxon>Siminovitchia</taxon>
    </lineage>
</organism>
<keyword evidence="1" id="KW-0812">Transmembrane</keyword>
<dbReference type="Pfam" id="PF19700">
    <property type="entry name" value="DUF6198"/>
    <property type="match status" value="1"/>
</dbReference>
<dbReference type="InterPro" id="IPR038750">
    <property type="entry name" value="YczE/YyaS-like"/>
</dbReference>
<evidence type="ECO:0000313" key="2">
    <source>
        <dbReference type="EMBL" id="MBM7716509.1"/>
    </source>
</evidence>
<keyword evidence="3" id="KW-1185">Reference proteome</keyword>
<reference evidence="2 3" key="1">
    <citation type="submission" date="2021-01" db="EMBL/GenBank/DDBJ databases">
        <title>Genomic Encyclopedia of Type Strains, Phase IV (KMG-IV): sequencing the most valuable type-strain genomes for metagenomic binning, comparative biology and taxonomic classification.</title>
        <authorList>
            <person name="Goeker M."/>
        </authorList>
    </citation>
    <scope>NUCLEOTIDE SEQUENCE [LARGE SCALE GENOMIC DNA]</scope>
    <source>
        <strain evidence="2 3">DSM 105453</strain>
    </source>
</reference>
<name>A0ABS2RBE2_9BACI</name>
<sequence>MRKSDHLLARFFIFTFGLLIMSLGIVLIIVSDFGASPWDVLHVGLYYQLGLSIGTWSVIVGFAILGASGIMMREWPKLGAYLNMILVGLYIDMLMMLPFLTEPQGWMGKIIMFIVGMIIYSYGMGMYLSAELGAGPRDSFMLALTAKTKWKVSNARRFMEVVVLIMGWLLGGPVFIGTIVFSLAVGTFIGIALPQCRTLTNKWVYKKSEIQMMEEIKRGASL</sequence>
<feature type="transmembrane region" description="Helical" evidence="1">
    <location>
        <begin position="161"/>
        <end position="193"/>
    </location>
</feature>
<dbReference type="EMBL" id="JAFBFH010000028">
    <property type="protein sequence ID" value="MBM7716509.1"/>
    <property type="molecule type" value="Genomic_DNA"/>
</dbReference>
<gene>
    <name evidence="2" type="ORF">JOC94_003529</name>
</gene>
<accession>A0ABS2RBE2</accession>
<keyword evidence="1" id="KW-0472">Membrane</keyword>
<keyword evidence="1" id="KW-1133">Transmembrane helix</keyword>
<dbReference type="PANTHER" id="PTHR40078">
    <property type="entry name" value="INTEGRAL MEMBRANE PROTEIN-RELATED"/>
    <property type="match status" value="1"/>
</dbReference>